<evidence type="ECO:0000313" key="2">
    <source>
        <dbReference type="Proteomes" id="UP000288216"/>
    </source>
</evidence>
<dbReference type="AlphaFoldDB" id="A0A401Q4N2"/>
<evidence type="ECO:0000313" key="1">
    <source>
        <dbReference type="EMBL" id="GCB80325.1"/>
    </source>
</evidence>
<dbReference type="Proteomes" id="UP000288216">
    <property type="component" value="Unassembled WGS sequence"/>
</dbReference>
<comment type="caution">
    <text evidence="1">The sequence shown here is derived from an EMBL/GenBank/DDBJ whole genome shotgun (WGS) entry which is preliminary data.</text>
</comment>
<keyword evidence="2" id="KW-1185">Reference proteome</keyword>
<protein>
    <submittedName>
        <fullName evidence="1">Uncharacterized protein</fullName>
    </submittedName>
</protein>
<gene>
    <name evidence="1" type="ORF">scyTo_0017145</name>
</gene>
<dbReference type="EMBL" id="BFAA01010899">
    <property type="protein sequence ID" value="GCB80325.1"/>
    <property type="molecule type" value="Genomic_DNA"/>
</dbReference>
<organism evidence="1 2">
    <name type="scientific">Scyliorhinus torazame</name>
    <name type="common">Cloudy catshark</name>
    <name type="synonym">Catulus torazame</name>
    <dbReference type="NCBI Taxonomy" id="75743"/>
    <lineage>
        <taxon>Eukaryota</taxon>
        <taxon>Metazoa</taxon>
        <taxon>Chordata</taxon>
        <taxon>Craniata</taxon>
        <taxon>Vertebrata</taxon>
        <taxon>Chondrichthyes</taxon>
        <taxon>Elasmobranchii</taxon>
        <taxon>Galeomorphii</taxon>
        <taxon>Galeoidea</taxon>
        <taxon>Carcharhiniformes</taxon>
        <taxon>Scyliorhinidae</taxon>
        <taxon>Scyliorhinus</taxon>
    </lineage>
</organism>
<feature type="non-terminal residue" evidence="1">
    <location>
        <position position="71"/>
    </location>
</feature>
<name>A0A401Q4N2_SCYTO</name>
<sequence length="71" mass="7792">MLIGAELVGLSLKESELEVKRDIATGEKDLGGGEGNYVWQIADYIKSDLKQALKHQNDTGIMEAWSGIQTQ</sequence>
<accession>A0A401Q4N2</accession>
<proteinExistence type="predicted"/>
<reference evidence="1 2" key="1">
    <citation type="journal article" date="2018" name="Nat. Ecol. Evol.">
        <title>Shark genomes provide insights into elasmobranch evolution and the origin of vertebrates.</title>
        <authorList>
            <person name="Hara Y"/>
            <person name="Yamaguchi K"/>
            <person name="Onimaru K"/>
            <person name="Kadota M"/>
            <person name="Koyanagi M"/>
            <person name="Keeley SD"/>
            <person name="Tatsumi K"/>
            <person name="Tanaka K"/>
            <person name="Motone F"/>
            <person name="Kageyama Y"/>
            <person name="Nozu R"/>
            <person name="Adachi N"/>
            <person name="Nishimura O"/>
            <person name="Nakagawa R"/>
            <person name="Tanegashima C"/>
            <person name="Kiyatake I"/>
            <person name="Matsumoto R"/>
            <person name="Murakumo K"/>
            <person name="Nishida K"/>
            <person name="Terakita A"/>
            <person name="Kuratani S"/>
            <person name="Sato K"/>
            <person name="Hyodo S Kuraku.S."/>
        </authorList>
    </citation>
    <scope>NUCLEOTIDE SEQUENCE [LARGE SCALE GENOMIC DNA]</scope>
</reference>